<evidence type="ECO:0000313" key="5">
    <source>
        <dbReference type="Proteomes" id="UP000829354"/>
    </source>
</evidence>
<evidence type="ECO:0000256" key="2">
    <source>
        <dbReference type="SAM" id="MobiDB-lite"/>
    </source>
</evidence>
<feature type="region of interest" description="Disordered" evidence="2">
    <location>
        <begin position="19"/>
        <end position="38"/>
    </location>
</feature>
<keyword evidence="3" id="KW-1133">Transmembrane helix</keyword>
<evidence type="ECO:0000313" key="4">
    <source>
        <dbReference type="EMBL" id="UMM20188.1"/>
    </source>
</evidence>
<feature type="transmembrane region" description="Helical" evidence="3">
    <location>
        <begin position="279"/>
        <end position="298"/>
    </location>
</feature>
<name>A0AAE9EGB9_CAEBR</name>
<proteinExistence type="predicted"/>
<feature type="compositionally biased region" description="Polar residues" evidence="2">
    <location>
        <begin position="20"/>
        <end position="34"/>
    </location>
</feature>
<sequence length="301" mass="35168">MNEVTGETKRWSIPERVVPTRNSAPGSVTTSSRTTEPENLRRMLARQEMLNDQLLETQRNIHRQIMMLRQEVHEASRLNAVPFISESKWPRSFFCKKQNASVPQKTSGGFNRKLAKAVPNRAETISRLTSLKKNKLLNSINSKIQSNFAESNGILKLKNAQLTRENENLMRKLLNTIPMEQHQEIVNKFQQKIHNLEREKLEIMEKSEISLNFEQIRELSGKEELKMMKREMEAIREEIQIVLKKFKNEKSSWRDRATSWKVSPTKIAATYVSLKAVIWGYRRIIASIPIITAFIMFFRKK</sequence>
<evidence type="ECO:0000256" key="1">
    <source>
        <dbReference type="SAM" id="Coils"/>
    </source>
</evidence>
<feature type="coiled-coil region" evidence="1">
    <location>
        <begin position="152"/>
        <end position="249"/>
    </location>
</feature>
<organism evidence="4 5">
    <name type="scientific">Caenorhabditis briggsae</name>
    <dbReference type="NCBI Taxonomy" id="6238"/>
    <lineage>
        <taxon>Eukaryota</taxon>
        <taxon>Metazoa</taxon>
        <taxon>Ecdysozoa</taxon>
        <taxon>Nematoda</taxon>
        <taxon>Chromadorea</taxon>
        <taxon>Rhabditida</taxon>
        <taxon>Rhabditina</taxon>
        <taxon>Rhabditomorpha</taxon>
        <taxon>Rhabditoidea</taxon>
        <taxon>Rhabditidae</taxon>
        <taxon>Peloderinae</taxon>
        <taxon>Caenorhabditis</taxon>
    </lineage>
</organism>
<dbReference type="EMBL" id="CP092621">
    <property type="protein sequence ID" value="UMM20188.1"/>
    <property type="molecule type" value="Genomic_DNA"/>
</dbReference>
<accession>A0AAE9EGB9</accession>
<evidence type="ECO:0000256" key="3">
    <source>
        <dbReference type="SAM" id="Phobius"/>
    </source>
</evidence>
<keyword evidence="5" id="KW-1185">Reference proteome</keyword>
<reference evidence="4 5" key="1">
    <citation type="submission" date="2022-04" db="EMBL/GenBank/DDBJ databases">
        <title>Chromosome-level reference genomes for two strains of Caenorhabditis briggsae: an improved platform for comparative genomics.</title>
        <authorList>
            <person name="Stevens L."/>
            <person name="Andersen E."/>
        </authorList>
    </citation>
    <scope>NUCLEOTIDE SEQUENCE [LARGE SCALE GENOMIC DNA]</scope>
    <source>
        <strain evidence="4">VX34</strain>
        <tissue evidence="4">Whole-organism</tissue>
    </source>
</reference>
<keyword evidence="3" id="KW-0472">Membrane</keyword>
<keyword evidence="1" id="KW-0175">Coiled coil</keyword>
<dbReference type="Proteomes" id="UP000829354">
    <property type="component" value="Chromosome II"/>
</dbReference>
<protein>
    <submittedName>
        <fullName evidence="4">Uncharacterized protein</fullName>
    </submittedName>
</protein>
<gene>
    <name evidence="4" type="ORF">L5515_015536</name>
</gene>
<keyword evidence="3" id="KW-0812">Transmembrane</keyword>
<dbReference type="AlphaFoldDB" id="A0AAE9EGB9"/>